<dbReference type="SUPFAM" id="SSF54897">
    <property type="entry name" value="Protease propeptides/inhibitors"/>
    <property type="match status" value="1"/>
</dbReference>
<dbReference type="SMART" id="SM00944">
    <property type="entry name" value="Pro-kuma_activ"/>
    <property type="match status" value="1"/>
</dbReference>
<evidence type="ECO:0000256" key="3">
    <source>
        <dbReference type="ARBA" id="ARBA00022723"/>
    </source>
</evidence>
<keyword evidence="11" id="KW-1185">Reference proteome</keyword>
<dbReference type="CDD" id="cd04056">
    <property type="entry name" value="Peptidases_S53"/>
    <property type="match status" value="1"/>
</dbReference>
<evidence type="ECO:0000256" key="2">
    <source>
        <dbReference type="ARBA" id="ARBA00022670"/>
    </source>
</evidence>
<dbReference type="InterPro" id="IPR015366">
    <property type="entry name" value="S53_propep"/>
</dbReference>
<dbReference type="Pfam" id="PF00082">
    <property type="entry name" value="Peptidase_S8"/>
    <property type="match status" value="1"/>
</dbReference>
<comment type="caution">
    <text evidence="10">The sequence shown here is derived from an EMBL/GenBank/DDBJ whole genome shotgun (WGS) entry which is preliminary data.</text>
</comment>
<dbReference type="AlphaFoldDB" id="A0A3E0HA65"/>
<dbReference type="PANTHER" id="PTHR14218:SF15">
    <property type="entry name" value="TRIPEPTIDYL-PEPTIDASE 1"/>
    <property type="match status" value="1"/>
</dbReference>
<evidence type="ECO:0000313" key="10">
    <source>
        <dbReference type="EMBL" id="REH40956.1"/>
    </source>
</evidence>
<dbReference type="InterPro" id="IPR050819">
    <property type="entry name" value="Tripeptidyl-peptidase_I"/>
</dbReference>
<dbReference type="PROSITE" id="PS51695">
    <property type="entry name" value="SEDOLISIN"/>
    <property type="match status" value="1"/>
</dbReference>
<dbReference type="InterPro" id="IPR030400">
    <property type="entry name" value="Sedolisin_dom"/>
</dbReference>
<dbReference type="GO" id="GO:0006508">
    <property type="term" value="P:proteolysis"/>
    <property type="evidence" value="ECO:0007669"/>
    <property type="project" value="UniProtKB-KW"/>
</dbReference>
<dbReference type="PANTHER" id="PTHR14218">
    <property type="entry name" value="PROTEASE S8 TRIPEPTIDYL PEPTIDASE I CLN2"/>
    <property type="match status" value="1"/>
</dbReference>
<dbReference type="SUPFAM" id="SSF49313">
    <property type="entry name" value="Cadherin-like"/>
    <property type="match status" value="2"/>
</dbReference>
<dbReference type="GO" id="GO:0005509">
    <property type="term" value="F:calcium ion binding"/>
    <property type="evidence" value="ECO:0007669"/>
    <property type="project" value="InterPro"/>
</dbReference>
<dbReference type="InterPro" id="IPR000209">
    <property type="entry name" value="Peptidase_S8/S53_dom"/>
</dbReference>
<dbReference type="InterPro" id="IPR013783">
    <property type="entry name" value="Ig-like_fold"/>
</dbReference>
<comment type="cofactor">
    <cofactor evidence="1">
        <name>Ca(2+)</name>
        <dbReference type="ChEBI" id="CHEBI:29108"/>
    </cofactor>
</comment>
<dbReference type="CDD" id="cd11377">
    <property type="entry name" value="Pro-peptidase_S53"/>
    <property type="match status" value="1"/>
</dbReference>
<dbReference type="GO" id="GO:0004252">
    <property type="term" value="F:serine-type endopeptidase activity"/>
    <property type="evidence" value="ECO:0007669"/>
    <property type="project" value="InterPro"/>
</dbReference>
<evidence type="ECO:0000256" key="5">
    <source>
        <dbReference type="ARBA" id="ARBA00022825"/>
    </source>
</evidence>
<organism evidence="10 11">
    <name type="scientific">Kutzneria buriramensis</name>
    <dbReference type="NCBI Taxonomy" id="1045776"/>
    <lineage>
        <taxon>Bacteria</taxon>
        <taxon>Bacillati</taxon>
        <taxon>Actinomycetota</taxon>
        <taxon>Actinomycetes</taxon>
        <taxon>Pseudonocardiales</taxon>
        <taxon>Pseudonocardiaceae</taxon>
        <taxon>Kutzneria</taxon>
    </lineage>
</organism>
<dbReference type="EMBL" id="QUNO01000012">
    <property type="protein sequence ID" value="REH40956.1"/>
    <property type="molecule type" value="Genomic_DNA"/>
</dbReference>
<evidence type="ECO:0000256" key="6">
    <source>
        <dbReference type="ARBA" id="ARBA00022837"/>
    </source>
</evidence>
<keyword evidence="2" id="KW-0645">Protease</keyword>
<evidence type="ECO:0000313" key="11">
    <source>
        <dbReference type="Proteomes" id="UP000256269"/>
    </source>
</evidence>
<dbReference type="Pfam" id="PF09286">
    <property type="entry name" value="Pro-kuma_activ"/>
    <property type="match status" value="1"/>
</dbReference>
<keyword evidence="5" id="KW-0720">Serine protease</keyword>
<name>A0A3E0HA65_9PSEU</name>
<reference evidence="10 11" key="1">
    <citation type="submission" date="2018-08" db="EMBL/GenBank/DDBJ databases">
        <title>Genomic Encyclopedia of Archaeal and Bacterial Type Strains, Phase II (KMG-II): from individual species to whole genera.</title>
        <authorList>
            <person name="Goeker M."/>
        </authorList>
    </citation>
    <scope>NUCLEOTIDE SEQUENCE [LARGE SCALE GENOMIC DNA]</scope>
    <source>
        <strain evidence="10 11">DSM 45791</strain>
    </source>
</reference>
<dbReference type="Proteomes" id="UP000256269">
    <property type="component" value="Unassembled WGS sequence"/>
</dbReference>
<gene>
    <name evidence="10" type="ORF">BCF44_11237</name>
</gene>
<keyword evidence="7" id="KW-0865">Zymogen</keyword>
<dbReference type="Pfam" id="PF05345">
    <property type="entry name" value="He_PIG"/>
    <property type="match status" value="2"/>
</dbReference>
<dbReference type="Gene3D" id="3.40.50.200">
    <property type="entry name" value="Peptidase S8/S53 domain"/>
    <property type="match status" value="1"/>
</dbReference>
<keyword evidence="4" id="KW-0378">Hydrolase</keyword>
<evidence type="ECO:0000256" key="1">
    <source>
        <dbReference type="ARBA" id="ARBA00001913"/>
    </source>
</evidence>
<feature type="signal peptide" evidence="8">
    <location>
        <begin position="1"/>
        <end position="23"/>
    </location>
</feature>
<accession>A0A3E0HA65</accession>
<dbReference type="InterPro" id="IPR015919">
    <property type="entry name" value="Cadherin-like_sf"/>
</dbReference>
<protein>
    <submittedName>
        <fullName evidence="10">Kumamolisin</fullName>
    </submittedName>
</protein>
<proteinExistence type="predicted"/>
<dbReference type="SUPFAM" id="SSF52743">
    <property type="entry name" value="Subtilisin-like"/>
    <property type="match status" value="1"/>
</dbReference>
<evidence type="ECO:0000256" key="4">
    <source>
        <dbReference type="ARBA" id="ARBA00022801"/>
    </source>
</evidence>
<evidence type="ECO:0000256" key="7">
    <source>
        <dbReference type="ARBA" id="ARBA00023145"/>
    </source>
</evidence>
<dbReference type="GO" id="GO:0016020">
    <property type="term" value="C:membrane"/>
    <property type="evidence" value="ECO:0007669"/>
    <property type="project" value="InterPro"/>
</dbReference>
<keyword evidence="3" id="KW-0479">Metal-binding</keyword>
<keyword evidence="8" id="KW-0732">Signal</keyword>
<sequence length="715" mass="72788">MKNRSRVALLLATPLVLALPALAGPASAAEPQVALTGDISPAVGVSHRIGDLPADQRLQVAVPLKLRDAAGLDRFVKDVADPHSPSYGHYLTPAQFADRFGPTRSAFDQVSAYLRARGLKVTGVNNQAVDATGTAAQVTAAFATPMGVYDRAGRRFFANDRNPVLPAGIAGLVQGVSGLNDYAVRHRDAAPAAPSGLGPAALRSIYDTDGIGGDGTGQTVALWEFDGYKKSDISTYDQQFGLGSSAPTTVSVDGANYDSSPGQGQAEVSLDIEIVQAMAPKASTLVYEAPNTDAGELDMANQIVKENKAQVVSISWGECEQDSTASTMTSVDNAFKQGAAQGLSFYAASGDNGSKDCTRSPSGSSVVAVDFPASSPNVTGVGGTTLTVGSNNSYGSETVWNNSIGATGGGVSTVFSAPSWQTGVNGKRTVPDVASDGDPNTGYSVYTGGQWQVYGGTSCAAPMWAGWTALYNQKAKSKLGAGNQAIYGLKGNTFHDVTTGNNGDFKAGPGYDETTGWGSYDGTKLFNALNGATTGNTVTVTNPGDQTTAVDGSVNLQIKATDSSATAKLSYAASGLPAGLSIDSGTGVISGTATTQGVSNVTVTVTDDTQASGNTGFKWTVGTPPTGTVTVTNPGNQWGFKGYPLFQTIQISAKASDGGALTFSATGLPPGLKISASGAITGTPSASGTYSVKVTATEANGTSGSTTFSFTVYGF</sequence>
<dbReference type="Gene3D" id="2.60.40.10">
    <property type="entry name" value="Immunoglobulins"/>
    <property type="match status" value="2"/>
</dbReference>
<dbReference type="OrthoDB" id="3480681at2"/>
<keyword evidence="6" id="KW-0106">Calcium</keyword>
<feature type="domain" description="Peptidase S53" evidence="9">
    <location>
        <begin position="196"/>
        <end position="532"/>
    </location>
</feature>
<dbReference type="GO" id="GO:0005975">
    <property type="term" value="P:carbohydrate metabolic process"/>
    <property type="evidence" value="ECO:0007669"/>
    <property type="project" value="UniProtKB-ARBA"/>
</dbReference>
<dbReference type="GO" id="GO:0008240">
    <property type="term" value="F:tripeptidyl-peptidase activity"/>
    <property type="evidence" value="ECO:0007669"/>
    <property type="project" value="TreeGrafter"/>
</dbReference>
<evidence type="ECO:0000259" key="9">
    <source>
        <dbReference type="PROSITE" id="PS51695"/>
    </source>
</evidence>
<feature type="chain" id="PRO_5038794475" evidence="8">
    <location>
        <begin position="24"/>
        <end position="715"/>
    </location>
</feature>
<evidence type="ECO:0000256" key="8">
    <source>
        <dbReference type="SAM" id="SignalP"/>
    </source>
</evidence>
<dbReference type="InterPro" id="IPR036852">
    <property type="entry name" value="Peptidase_S8/S53_dom_sf"/>
</dbReference>